<keyword evidence="13" id="KW-1185">Reference proteome</keyword>
<dbReference type="Pfam" id="PF00520">
    <property type="entry name" value="Ion_trans"/>
    <property type="match status" value="2"/>
</dbReference>
<dbReference type="Pfam" id="PF00027">
    <property type="entry name" value="cNMP_binding"/>
    <property type="match status" value="1"/>
</dbReference>
<evidence type="ECO:0000259" key="10">
    <source>
        <dbReference type="PROSITE" id="PS50042"/>
    </source>
</evidence>
<dbReference type="GO" id="GO:0005249">
    <property type="term" value="F:voltage-gated potassium channel activity"/>
    <property type="evidence" value="ECO:0007669"/>
    <property type="project" value="InterPro"/>
</dbReference>
<evidence type="ECO:0000256" key="5">
    <source>
        <dbReference type="ARBA" id="ARBA00023065"/>
    </source>
</evidence>
<feature type="transmembrane region" description="Helical" evidence="9">
    <location>
        <begin position="721"/>
        <end position="745"/>
    </location>
</feature>
<keyword evidence="6 9" id="KW-0472">Membrane</keyword>
<feature type="transmembrane region" description="Helical" evidence="9">
    <location>
        <begin position="681"/>
        <end position="700"/>
    </location>
</feature>
<evidence type="ECO:0000256" key="4">
    <source>
        <dbReference type="ARBA" id="ARBA00022989"/>
    </source>
</evidence>
<keyword evidence="4 9" id="KW-1133">Transmembrane helix</keyword>
<feature type="transmembrane region" description="Helical" evidence="9">
    <location>
        <begin position="884"/>
        <end position="909"/>
    </location>
</feature>
<dbReference type="SUPFAM" id="SSF81324">
    <property type="entry name" value="Voltage-gated potassium channels"/>
    <property type="match status" value="2"/>
</dbReference>
<dbReference type="EMBL" id="CAADRA010000245">
    <property type="protein sequence ID" value="VFT79467.1"/>
    <property type="molecule type" value="Genomic_DNA"/>
</dbReference>
<protein>
    <submittedName>
        <fullName evidence="12">Aste57867_2264 protein</fullName>
    </submittedName>
</protein>
<evidence type="ECO:0000313" key="12">
    <source>
        <dbReference type="EMBL" id="VFT79467.1"/>
    </source>
</evidence>
<dbReference type="PANTHER" id="PTHR47823">
    <property type="entry name" value="ION_TRANS DOMAIN-CONTAINING PROTEIN"/>
    <property type="match status" value="1"/>
</dbReference>
<keyword evidence="3 9" id="KW-0812">Transmembrane</keyword>
<feature type="compositionally biased region" description="Polar residues" evidence="8">
    <location>
        <begin position="1"/>
        <end position="23"/>
    </location>
</feature>
<dbReference type="AlphaFoldDB" id="A0A485KAX8"/>
<dbReference type="Gene3D" id="1.10.287.70">
    <property type="match status" value="2"/>
</dbReference>
<dbReference type="InterPro" id="IPR003938">
    <property type="entry name" value="K_chnl_volt-dep_EAG/ELK/ERG"/>
</dbReference>
<proteinExistence type="predicted"/>
<reference evidence="11" key="2">
    <citation type="submission" date="2019-06" db="EMBL/GenBank/DDBJ databases">
        <title>Genomics analysis of Aphanomyces spp. identifies a new class of oomycete effector associated with host adaptation.</title>
        <authorList>
            <person name="Gaulin E."/>
        </authorList>
    </citation>
    <scope>NUCLEOTIDE SEQUENCE</scope>
    <source>
        <strain evidence="11">CBS 578.67</strain>
    </source>
</reference>
<name>A0A485KAX8_9STRA</name>
<dbReference type="InterPro" id="IPR005821">
    <property type="entry name" value="Ion_trans_dom"/>
</dbReference>
<feature type="transmembrane region" description="Helical" evidence="9">
    <location>
        <begin position="283"/>
        <end position="305"/>
    </location>
</feature>
<dbReference type="EMBL" id="VJMH01000245">
    <property type="protein sequence ID" value="KAF0717474.1"/>
    <property type="molecule type" value="Genomic_DNA"/>
</dbReference>
<evidence type="ECO:0000313" key="11">
    <source>
        <dbReference type="EMBL" id="KAF0717474.1"/>
    </source>
</evidence>
<feature type="region of interest" description="Disordered" evidence="8">
    <location>
        <begin position="1"/>
        <end position="46"/>
    </location>
</feature>
<dbReference type="InterPro" id="IPR018490">
    <property type="entry name" value="cNMP-bd_dom_sf"/>
</dbReference>
<dbReference type="PROSITE" id="PS50042">
    <property type="entry name" value="CNMP_BINDING_3"/>
    <property type="match status" value="2"/>
</dbReference>
<dbReference type="InterPro" id="IPR014710">
    <property type="entry name" value="RmlC-like_jellyroll"/>
</dbReference>
<organism evidence="12 13">
    <name type="scientific">Aphanomyces stellatus</name>
    <dbReference type="NCBI Taxonomy" id="120398"/>
    <lineage>
        <taxon>Eukaryota</taxon>
        <taxon>Sar</taxon>
        <taxon>Stramenopiles</taxon>
        <taxon>Oomycota</taxon>
        <taxon>Saprolegniomycetes</taxon>
        <taxon>Saprolegniales</taxon>
        <taxon>Verrucalvaceae</taxon>
        <taxon>Aphanomyces</taxon>
    </lineage>
</organism>
<evidence type="ECO:0000256" key="3">
    <source>
        <dbReference type="ARBA" id="ARBA00022692"/>
    </source>
</evidence>
<feature type="transmembrane region" description="Helical" evidence="9">
    <location>
        <begin position="317"/>
        <end position="336"/>
    </location>
</feature>
<dbReference type="SUPFAM" id="SSF51206">
    <property type="entry name" value="cAMP-binding domain-like"/>
    <property type="match status" value="2"/>
</dbReference>
<feature type="transmembrane region" description="Helical" evidence="9">
    <location>
        <begin position="649"/>
        <end position="669"/>
    </location>
</feature>
<feature type="domain" description="Cyclic nucleotide-binding" evidence="10">
    <location>
        <begin position="1015"/>
        <end position="1096"/>
    </location>
</feature>
<evidence type="ECO:0000256" key="8">
    <source>
        <dbReference type="SAM" id="MobiDB-lite"/>
    </source>
</evidence>
<feature type="domain" description="Cyclic nucleotide-binding" evidence="10">
    <location>
        <begin position="421"/>
        <end position="528"/>
    </location>
</feature>
<dbReference type="Proteomes" id="UP000332933">
    <property type="component" value="Unassembled WGS sequence"/>
</dbReference>
<accession>A0A485KAX8</accession>
<dbReference type="InterPro" id="IPR000595">
    <property type="entry name" value="cNMP-bd_dom"/>
</dbReference>
<evidence type="ECO:0000256" key="6">
    <source>
        <dbReference type="ARBA" id="ARBA00023136"/>
    </source>
</evidence>
<keyword evidence="2" id="KW-0813">Transport</keyword>
<dbReference type="SMART" id="SM00100">
    <property type="entry name" value="cNMP"/>
    <property type="match status" value="1"/>
</dbReference>
<keyword evidence="5" id="KW-0406">Ion transport</keyword>
<feature type="transmembrane region" description="Helical" evidence="9">
    <location>
        <begin position="239"/>
        <end position="263"/>
    </location>
</feature>
<gene>
    <name evidence="12" type="primary">Aste57867_2264</name>
    <name evidence="11" type="ORF">As57867_002259</name>
    <name evidence="12" type="ORF">ASTE57867_2264</name>
</gene>
<dbReference type="GO" id="GO:0016020">
    <property type="term" value="C:membrane"/>
    <property type="evidence" value="ECO:0007669"/>
    <property type="project" value="UniProtKB-SubCell"/>
</dbReference>
<reference evidence="12 13" key="1">
    <citation type="submission" date="2019-03" db="EMBL/GenBank/DDBJ databases">
        <authorList>
            <person name="Gaulin E."/>
            <person name="Dumas B."/>
        </authorList>
    </citation>
    <scope>NUCLEOTIDE SEQUENCE [LARGE SCALE GENOMIC DNA]</scope>
    <source>
        <strain evidence="12">CBS 568.67</strain>
    </source>
</reference>
<evidence type="ECO:0000256" key="1">
    <source>
        <dbReference type="ARBA" id="ARBA00004141"/>
    </source>
</evidence>
<feature type="transmembrane region" description="Helical" evidence="9">
    <location>
        <begin position="972"/>
        <end position="992"/>
    </location>
</feature>
<feature type="transmembrane region" description="Helical" evidence="9">
    <location>
        <begin position="797"/>
        <end position="819"/>
    </location>
</feature>
<dbReference type="Gene3D" id="2.60.120.10">
    <property type="entry name" value="Jelly Rolls"/>
    <property type="match status" value="2"/>
</dbReference>
<dbReference type="PANTHER" id="PTHR47823:SF9">
    <property type="entry name" value="CHROMOSOME UNDETERMINED SCAFFOLD_10, WHOLE GENOME SHOTGUN SEQUENCE"/>
    <property type="match status" value="1"/>
</dbReference>
<evidence type="ECO:0000313" key="13">
    <source>
        <dbReference type="Proteomes" id="UP000332933"/>
    </source>
</evidence>
<sequence length="1133" mass="128630">MSLQDATASLTSPSDVAESPSTSGDERPREETDGSPCSRVASDPSVLSARRSAIQFNGRPPAMSNSIGHGVAPTVTRHIRRHPRRPPYMFDPTSDIKIKWDLLLAVCVLYTAIVLPVRISFGIEAGPFGALVEISIDVLFFLDIAFSFRTGLVDPVTDVVEYGQRRIAVAYLRGWFGIDFASTFPIDRVATWVYPSESVHSTVVLKGVKLVRLLKLLRVRKIGSMLAKVEERVNANQSVLSLVQILLLLLFLSHLVACVWFYVGKEDISSWSYSMGYMADDHHHVLSLQYLSSLYWAIVTMTTVGYGDIVPKTKTEFTLAMFVMVIGVVFFGYIIGNITSLVDNLSASGRMQSERMTLLKEYIISRKLPKHTGKQIIDHFEYFYRHRSVFDEEAVLGNLPPILRDKVVHHVLKEFIERFDFLASYHHSLVTDVAVAMQPTFCLKDETIFHEGEIAVHIYFLVTGTLTVVKSVAKFERVKNLATIYDGQHFGEVELYHDVFGHGVRVSSAIASTYCQLGFLTRQTIESIGNMWPELVEYFRQAANSKVFDPKGILETAEVQPIDGMTHAHASKIAPVTELSMRHLGHRSPTPETHDDSSLLHSDVEAAIPQSRVGFYRSSLATPLQNNRATNEKKLAHAQYVLHPHDTFIVSWQMTTAVAVVYASIMVPFRIGFDAAPTEEGIYLDYVVDLIFVADMLIHFRMAYHNADRVLVCDGRKIAQLYLKGWFTVDLLSIFPFVTLVKYILSMTTVNSPETSAQFLRIFRLIRLFKLFRLLRLSKVLRRIQSAIQLSPSIERLLKLTTIMMYFGHWNACIFHWIMLFEEEHGLRTWCTEYFFPDDVDPGLCSKLISSDERFVVSIYWAFMTMTTVGYGDIKPYKFSVAELIFAVNCLMINSTVFAYVVSGIIGVIQNHNPSDREYKAQMTDMRDYVRDTALSPNMSLMVKRHYDFVLTATCLFPEQKIFNQLRPSLRFHVASLVAGHTILSIQMMALVDAKYKGFVSFALFLLKPQLILRGEHVCRGGCPATFMYFLVEGECEQKDHDNIRMIHEGKQFESYAMLASPDERYRTQTTVTALATTCQIYSLSLSDYKYVVLETVCASWAHIPPVQLPTCLPRYRSIWVANWPKPLFKTIF</sequence>
<comment type="subcellular location">
    <subcellularLocation>
        <location evidence="1">Membrane</location>
        <topology evidence="1">Multi-pass membrane protein</topology>
    </subcellularLocation>
</comment>
<feature type="transmembrane region" description="Helical" evidence="9">
    <location>
        <begin position="855"/>
        <end position="872"/>
    </location>
</feature>
<dbReference type="FunFam" id="1.10.287.70:FF:000123">
    <property type="entry name" value="Potassium channel KAT3"/>
    <property type="match status" value="1"/>
</dbReference>
<evidence type="ECO:0000256" key="7">
    <source>
        <dbReference type="ARBA" id="ARBA00023303"/>
    </source>
</evidence>
<keyword evidence="7" id="KW-0407">Ion channel</keyword>
<evidence type="ECO:0000256" key="9">
    <source>
        <dbReference type="SAM" id="Phobius"/>
    </source>
</evidence>
<evidence type="ECO:0000256" key="2">
    <source>
        <dbReference type="ARBA" id="ARBA00022448"/>
    </source>
</evidence>
<dbReference type="OrthoDB" id="432483at2759"/>
<dbReference type="Gene3D" id="1.10.287.630">
    <property type="entry name" value="Helix hairpin bin"/>
    <property type="match status" value="2"/>
</dbReference>
<dbReference type="PRINTS" id="PR01463">
    <property type="entry name" value="EAGCHANLFMLY"/>
</dbReference>
<dbReference type="CDD" id="cd00038">
    <property type="entry name" value="CAP_ED"/>
    <property type="match status" value="1"/>
</dbReference>